<proteinExistence type="predicted"/>
<dbReference type="EMBL" id="BK014794">
    <property type="protein sequence ID" value="DAD76002.1"/>
    <property type="molecule type" value="Genomic_DNA"/>
</dbReference>
<sequence length="550" mass="63829">MLRQQYVDAYIREIESCRYVVNEHRLLEVRWMKEVVLKLKGAYYDEEQIENCIKFAEKYFFKLDLFQKYLIANVFLFYADGEVVFDEFFITMARGNGKNGFISVMANYFISPLHGIQEYNVAITANSENQAMTSFKEVHNMLKRNPDLTDSGYFKNGTSKIIGLDTQSEFVYRANNAATQDSFRDGCLFFDEIHQFEDYSVIDVQTSGLGKRKNSRTFYIGTNGFVRDSVYDDMCSRARDIVESEELIDHMFPFVCTLDSPDEVEDENMWQKANPMFHGEMSDYAKTLFTKTQRQWQKLKLGIGDKARWLTKKMNVLGIKQSSNVATQEEIIKAARPYGSHEGHKCIGSVDLSSVKDFTAVGLLYLDDDENYNWYTHTFVLKEFLDSEALAAPIDEWEKQGLLTIVDGPLITETIVADWFDEHSSLFDFDTIVIDSYRASVLRPVLEDRGFEVEVIRRSPGVQAMIGTLLESLFANEQIIFGDPTMMRWYTFNVVVKRDKDGNPRYEKKEPIKRKTDGFMAFIHALYVFNENITEYQQPQEFLFSDFYSG</sequence>
<name>A0A8S5M192_9CAUD</name>
<dbReference type="Pfam" id="PF20441">
    <property type="entry name" value="TerL_nuclease"/>
    <property type="match status" value="1"/>
</dbReference>
<dbReference type="Gene3D" id="3.40.50.300">
    <property type="entry name" value="P-loop containing nucleotide triphosphate hydrolases"/>
    <property type="match status" value="1"/>
</dbReference>
<reference evidence="3" key="1">
    <citation type="journal article" date="2021" name="Proc. Natl. Acad. Sci. U.S.A.">
        <title>A Catalog of Tens of Thousands of Viruses from Human Metagenomes Reveals Hidden Associations with Chronic Diseases.</title>
        <authorList>
            <person name="Tisza M.J."/>
            <person name="Buck C.B."/>
        </authorList>
    </citation>
    <scope>NUCLEOTIDE SEQUENCE</scope>
    <source>
        <strain evidence="3">Ctzu221</strain>
    </source>
</reference>
<organism evidence="3">
    <name type="scientific">Siphoviridae sp. ctzu221</name>
    <dbReference type="NCBI Taxonomy" id="2826534"/>
    <lineage>
        <taxon>Viruses</taxon>
        <taxon>Duplodnaviria</taxon>
        <taxon>Heunggongvirae</taxon>
        <taxon>Uroviricota</taxon>
        <taxon>Caudoviricetes</taxon>
    </lineage>
</organism>
<dbReference type="Pfam" id="PF03354">
    <property type="entry name" value="TerL_ATPase"/>
    <property type="match status" value="1"/>
</dbReference>
<protein>
    <submittedName>
        <fullName evidence="3">Large Terminase</fullName>
    </submittedName>
</protein>
<evidence type="ECO:0000259" key="1">
    <source>
        <dbReference type="Pfam" id="PF03354"/>
    </source>
</evidence>
<feature type="domain" description="Terminase large subunit-like ATPase" evidence="1">
    <location>
        <begin position="66"/>
        <end position="235"/>
    </location>
</feature>
<dbReference type="GO" id="GO:0004519">
    <property type="term" value="F:endonuclease activity"/>
    <property type="evidence" value="ECO:0007669"/>
    <property type="project" value="InterPro"/>
</dbReference>
<evidence type="ECO:0000259" key="2">
    <source>
        <dbReference type="Pfam" id="PF20441"/>
    </source>
</evidence>
<dbReference type="PANTHER" id="PTHR41287">
    <property type="match status" value="1"/>
</dbReference>
<dbReference type="InterPro" id="IPR027417">
    <property type="entry name" value="P-loop_NTPase"/>
</dbReference>
<evidence type="ECO:0000313" key="3">
    <source>
        <dbReference type="EMBL" id="DAD76002.1"/>
    </source>
</evidence>
<feature type="domain" description="Terminase large subunit-like endonuclease" evidence="2">
    <location>
        <begin position="249"/>
        <end position="530"/>
    </location>
</feature>
<accession>A0A8S5M192</accession>
<dbReference type="PANTHER" id="PTHR41287:SF1">
    <property type="entry name" value="PROTEIN YMFN"/>
    <property type="match status" value="1"/>
</dbReference>
<dbReference type="Gene3D" id="3.30.420.240">
    <property type="match status" value="1"/>
</dbReference>
<dbReference type="InterPro" id="IPR046461">
    <property type="entry name" value="TerL_ATPase"/>
</dbReference>
<dbReference type="InterPro" id="IPR046462">
    <property type="entry name" value="TerL_nuclease"/>
</dbReference>
<dbReference type="InterPro" id="IPR005021">
    <property type="entry name" value="Terminase_largesu-like"/>
</dbReference>